<proteinExistence type="predicted"/>
<feature type="compositionally biased region" description="Basic and acidic residues" evidence="1">
    <location>
        <begin position="43"/>
        <end position="66"/>
    </location>
</feature>
<protein>
    <submittedName>
        <fullName evidence="2">Halomucin</fullName>
    </submittedName>
</protein>
<organism evidence="2 3">
    <name type="scientific">Frankliniella fusca</name>
    <dbReference type="NCBI Taxonomy" id="407009"/>
    <lineage>
        <taxon>Eukaryota</taxon>
        <taxon>Metazoa</taxon>
        <taxon>Ecdysozoa</taxon>
        <taxon>Arthropoda</taxon>
        <taxon>Hexapoda</taxon>
        <taxon>Insecta</taxon>
        <taxon>Pterygota</taxon>
        <taxon>Neoptera</taxon>
        <taxon>Paraneoptera</taxon>
        <taxon>Thysanoptera</taxon>
        <taxon>Terebrantia</taxon>
        <taxon>Thripoidea</taxon>
        <taxon>Thripidae</taxon>
        <taxon>Frankliniella</taxon>
    </lineage>
</organism>
<feature type="compositionally biased region" description="Acidic residues" evidence="1">
    <location>
        <begin position="109"/>
        <end position="129"/>
    </location>
</feature>
<name>A0AAE1HEF5_9NEOP</name>
<dbReference type="EMBL" id="JAHWGI010000970">
    <property type="protein sequence ID" value="KAK3919141.1"/>
    <property type="molecule type" value="Genomic_DNA"/>
</dbReference>
<reference evidence="2" key="1">
    <citation type="submission" date="2021-07" db="EMBL/GenBank/DDBJ databases">
        <authorList>
            <person name="Catto M.A."/>
            <person name="Jacobson A."/>
            <person name="Kennedy G."/>
            <person name="Labadie P."/>
            <person name="Hunt B.G."/>
            <person name="Srinivasan R."/>
        </authorList>
    </citation>
    <scope>NUCLEOTIDE SEQUENCE</scope>
    <source>
        <strain evidence="2">PL_HMW_Pooled</strain>
        <tissue evidence="2">Head</tissue>
    </source>
</reference>
<feature type="region of interest" description="Disordered" evidence="1">
    <location>
        <begin position="40"/>
        <end position="183"/>
    </location>
</feature>
<evidence type="ECO:0000313" key="3">
    <source>
        <dbReference type="Proteomes" id="UP001219518"/>
    </source>
</evidence>
<keyword evidence="3" id="KW-1185">Reference proteome</keyword>
<feature type="region of interest" description="Disordered" evidence="1">
    <location>
        <begin position="1"/>
        <end position="28"/>
    </location>
</feature>
<evidence type="ECO:0000256" key="1">
    <source>
        <dbReference type="SAM" id="MobiDB-lite"/>
    </source>
</evidence>
<feature type="compositionally biased region" description="Basic and acidic residues" evidence="1">
    <location>
        <begin position="130"/>
        <end position="148"/>
    </location>
</feature>
<gene>
    <name evidence="2" type="ORF">KUF71_008290</name>
</gene>
<dbReference type="Proteomes" id="UP001219518">
    <property type="component" value="Unassembled WGS sequence"/>
</dbReference>
<reference evidence="2" key="2">
    <citation type="journal article" date="2023" name="BMC Genomics">
        <title>Pest status, molecular evolution, and epigenetic factors derived from the genome assembly of Frankliniella fusca, a thysanopteran phytovirus vector.</title>
        <authorList>
            <person name="Catto M.A."/>
            <person name="Labadie P.E."/>
            <person name="Jacobson A.L."/>
            <person name="Kennedy G.G."/>
            <person name="Srinivasan R."/>
            <person name="Hunt B.G."/>
        </authorList>
    </citation>
    <scope>NUCLEOTIDE SEQUENCE</scope>
    <source>
        <strain evidence="2">PL_HMW_Pooled</strain>
    </source>
</reference>
<dbReference type="AlphaFoldDB" id="A0AAE1HEF5"/>
<feature type="compositionally biased region" description="Low complexity" evidence="1">
    <location>
        <begin position="82"/>
        <end position="93"/>
    </location>
</feature>
<evidence type="ECO:0000313" key="2">
    <source>
        <dbReference type="EMBL" id="KAK3919141.1"/>
    </source>
</evidence>
<comment type="caution">
    <text evidence="2">The sequence shown here is derived from an EMBL/GenBank/DDBJ whole genome shotgun (WGS) entry which is preliminary data.</text>
</comment>
<accession>A0AAE1HEF5</accession>
<sequence length="183" mass="20299">MPKTYEEAKEKSKTCRVQSGKRRSIGPCEVPFKDFKVQLPETEVIKGERKATKDGKLEENGKDKGTKANCGDGVNKKDQDNSNESSCSSSTSDSSDDDAEDKNDQDVQKDEDDQNDEGDQKDEDDQNDEGDQKDKDAEKDQDDQKDQDNQNNEVDISAGVPTQSQPFQAEAQPLPSCDIPIHP</sequence>
<feature type="compositionally biased region" description="Basic and acidic residues" evidence="1">
    <location>
        <begin position="1"/>
        <end position="13"/>
    </location>
</feature>